<dbReference type="Gene3D" id="2.60.120.10">
    <property type="entry name" value="Jelly Rolls"/>
    <property type="match status" value="1"/>
</dbReference>
<dbReference type="PANTHER" id="PTHR43280:SF32">
    <property type="entry name" value="TRANSCRIPTIONAL REGULATORY PROTEIN"/>
    <property type="match status" value="1"/>
</dbReference>
<evidence type="ECO:0000313" key="6">
    <source>
        <dbReference type="EMBL" id="KAB6658959.1"/>
    </source>
</evidence>
<keyword evidence="2" id="KW-0238">DNA-binding</keyword>
<dbReference type="Gene3D" id="1.10.10.60">
    <property type="entry name" value="Homeodomain-like"/>
    <property type="match status" value="1"/>
</dbReference>
<dbReference type="Proteomes" id="UP000433382">
    <property type="component" value="Unassembled WGS sequence"/>
</dbReference>
<evidence type="ECO:0000313" key="7">
    <source>
        <dbReference type="EMBL" id="KAB6693207.1"/>
    </source>
</evidence>
<protein>
    <submittedName>
        <fullName evidence="5">Helix-turn-helix transcriptional regulator</fullName>
    </submittedName>
</protein>
<dbReference type="InterPro" id="IPR014710">
    <property type="entry name" value="RmlC-like_jellyroll"/>
</dbReference>
<dbReference type="EMBL" id="WCZY01000013">
    <property type="protein sequence ID" value="KAB6693207.1"/>
    <property type="molecule type" value="Genomic_DNA"/>
</dbReference>
<evidence type="ECO:0000313" key="10">
    <source>
        <dbReference type="Proteomes" id="UP000437380"/>
    </source>
</evidence>
<accession>A0A6I0G969</accession>
<keyword evidence="3" id="KW-0804">Transcription</keyword>
<dbReference type="EMBL" id="WDAG01000013">
    <property type="protein sequence ID" value="KAB6658959.1"/>
    <property type="molecule type" value="Genomic_DNA"/>
</dbReference>
<dbReference type="Proteomes" id="UP000470952">
    <property type="component" value="Unassembled WGS sequence"/>
</dbReference>
<dbReference type="PROSITE" id="PS01124">
    <property type="entry name" value="HTH_ARAC_FAMILY_2"/>
    <property type="match status" value="1"/>
</dbReference>
<dbReference type="Proteomes" id="UP000470777">
    <property type="component" value="Unassembled WGS sequence"/>
</dbReference>
<dbReference type="SUPFAM" id="SSF46689">
    <property type="entry name" value="Homeodomain-like"/>
    <property type="match status" value="1"/>
</dbReference>
<dbReference type="EMBL" id="WCZM01000068">
    <property type="protein sequence ID" value="KAB3561622.1"/>
    <property type="molecule type" value="Genomic_DNA"/>
</dbReference>
<evidence type="ECO:0000256" key="1">
    <source>
        <dbReference type="ARBA" id="ARBA00023015"/>
    </source>
</evidence>
<comment type="caution">
    <text evidence="5">The sequence shown here is derived from an EMBL/GenBank/DDBJ whole genome shotgun (WGS) entry which is preliminary data.</text>
</comment>
<evidence type="ECO:0000313" key="9">
    <source>
        <dbReference type="Proteomes" id="UP000433382"/>
    </source>
</evidence>
<dbReference type="InterPro" id="IPR018060">
    <property type="entry name" value="HTH_AraC"/>
</dbReference>
<evidence type="ECO:0000259" key="4">
    <source>
        <dbReference type="PROSITE" id="PS01124"/>
    </source>
</evidence>
<keyword evidence="1" id="KW-0805">Transcription regulation</keyword>
<feature type="domain" description="HTH araC/xylS-type" evidence="4">
    <location>
        <begin position="193"/>
        <end position="291"/>
    </location>
</feature>
<dbReference type="GO" id="GO:0043565">
    <property type="term" value="F:sequence-specific DNA binding"/>
    <property type="evidence" value="ECO:0007669"/>
    <property type="project" value="InterPro"/>
</dbReference>
<dbReference type="GO" id="GO:0003700">
    <property type="term" value="F:DNA-binding transcription factor activity"/>
    <property type="evidence" value="ECO:0007669"/>
    <property type="project" value="InterPro"/>
</dbReference>
<proteinExistence type="predicted"/>
<dbReference type="Pfam" id="PF12833">
    <property type="entry name" value="HTH_18"/>
    <property type="match status" value="1"/>
</dbReference>
<dbReference type="InterPro" id="IPR037923">
    <property type="entry name" value="HTH-like"/>
</dbReference>
<reference evidence="9 10" key="1">
    <citation type="journal article" date="2019" name="Nat. Med.">
        <title>A library of human gut bacterial isolates paired with longitudinal multiomics data enables mechanistic microbiome research.</title>
        <authorList>
            <person name="Poyet M."/>
            <person name="Groussin M."/>
            <person name="Gibbons S.M."/>
            <person name="Avila-Pacheco J."/>
            <person name="Jiang X."/>
            <person name="Kearney S.M."/>
            <person name="Perrotta A.R."/>
            <person name="Berdy B."/>
            <person name="Zhao S."/>
            <person name="Lieberman T.D."/>
            <person name="Swanson P.K."/>
            <person name="Smith M."/>
            <person name="Roesemann S."/>
            <person name="Alexander J.E."/>
            <person name="Rich S.A."/>
            <person name="Livny J."/>
            <person name="Vlamakis H."/>
            <person name="Clish C."/>
            <person name="Bullock K."/>
            <person name="Deik A."/>
            <person name="Scott J."/>
            <person name="Pierce K.A."/>
            <person name="Xavier R.J."/>
            <person name="Alm E.J."/>
        </authorList>
    </citation>
    <scope>NUCLEOTIDE SEQUENCE [LARGE SCALE GENOMIC DNA]</scope>
    <source>
        <strain evidence="5 9">BIOML-A73</strain>
        <strain evidence="8 10">BIOML-A82</strain>
        <strain evidence="7 11">BIOML-A85</strain>
        <strain evidence="6 12">BIOML-A93</strain>
    </source>
</reference>
<organism evidence="5 9">
    <name type="scientific">Phocaeicola vulgatus</name>
    <name type="common">Bacteroides vulgatus</name>
    <dbReference type="NCBI Taxonomy" id="821"/>
    <lineage>
        <taxon>Bacteria</taxon>
        <taxon>Pseudomonadati</taxon>
        <taxon>Bacteroidota</taxon>
        <taxon>Bacteroidia</taxon>
        <taxon>Bacteroidales</taxon>
        <taxon>Bacteroidaceae</taxon>
        <taxon>Phocaeicola</taxon>
    </lineage>
</organism>
<evidence type="ECO:0000256" key="2">
    <source>
        <dbReference type="ARBA" id="ARBA00023125"/>
    </source>
</evidence>
<gene>
    <name evidence="5" type="ORF">GAY01_23270</name>
    <name evidence="8" type="ORF">GAY17_12335</name>
    <name evidence="6" type="ORF">GAZ76_12205</name>
    <name evidence="7" type="ORF">GAZ92_10795</name>
</gene>
<dbReference type="RefSeq" id="WP_008782329.1">
    <property type="nucleotide sequence ID" value="NZ_JAHYMS010000018.1"/>
</dbReference>
<dbReference type="Proteomes" id="UP000437380">
    <property type="component" value="Unassembled WGS sequence"/>
</dbReference>
<evidence type="ECO:0000313" key="11">
    <source>
        <dbReference type="Proteomes" id="UP000470777"/>
    </source>
</evidence>
<name>A0A6I0G969_PHOVU</name>
<dbReference type="PANTHER" id="PTHR43280">
    <property type="entry name" value="ARAC-FAMILY TRANSCRIPTIONAL REGULATOR"/>
    <property type="match status" value="1"/>
</dbReference>
<evidence type="ECO:0000313" key="5">
    <source>
        <dbReference type="EMBL" id="KAB3561622.1"/>
    </source>
</evidence>
<dbReference type="EMBL" id="WCZV01000015">
    <property type="protein sequence ID" value="KAB6699221.1"/>
    <property type="molecule type" value="Genomic_DNA"/>
</dbReference>
<evidence type="ECO:0000313" key="12">
    <source>
        <dbReference type="Proteomes" id="UP000470952"/>
    </source>
</evidence>
<evidence type="ECO:0000313" key="8">
    <source>
        <dbReference type="EMBL" id="KAB6699221.1"/>
    </source>
</evidence>
<sequence length="293" mass="34890">MKEERIITPTEIRFDKTQCGVDFLLNTGPGYEHAAHYTSEQDYITDYFEFLFFIKDAGTVQIDHTILELKANSILFLSPYQRHQWKLTHGTEGFHYLIFQEDFLHNFLSDKYFTYRLLYCYPNDTPPILCVSEKDMQKYTLLLDEIKQELKRSITDSEQILRSLLFYLLLQINRSYAFAHDLPFKKAENNYAFQFRMLMEQHIKSQHRVNEYADLMGITRITLNKAVKQQFGVTATELLKKRLLAEIKHELTNTNDTISEIAYRLNFPEPNHLMRFFKQQTGMTTSRFLEEIR</sequence>
<dbReference type="InterPro" id="IPR009057">
    <property type="entry name" value="Homeodomain-like_sf"/>
</dbReference>
<dbReference type="SUPFAM" id="SSF51215">
    <property type="entry name" value="Regulatory protein AraC"/>
    <property type="match status" value="1"/>
</dbReference>
<evidence type="ECO:0000256" key="3">
    <source>
        <dbReference type="ARBA" id="ARBA00023163"/>
    </source>
</evidence>
<dbReference type="AlphaFoldDB" id="A0A6I0G969"/>
<dbReference type="SMART" id="SM00342">
    <property type="entry name" value="HTH_ARAC"/>
    <property type="match status" value="1"/>
</dbReference>